<protein>
    <submittedName>
        <fullName evidence="1">Uncharacterized protein</fullName>
    </submittedName>
</protein>
<dbReference type="Proteomes" id="UP000315724">
    <property type="component" value="Chromosome"/>
</dbReference>
<evidence type="ECO:0000313" key="2">
    <source>
        <dbReference type="Proteomes" id="UP000315724"/>
    </source>
</evidence>
<proteinExistence type="predicted"/>
<dbReference type="EMBL" id="CP036267">
    <property type="protein sequence ID" value="QDT32903.1"/>
    <property type="molecule type" value="Genomic_DNA"/>
</dbReference>
<organism evidence="1 2">
    <name type="scientific">Thalassoglobus polymorphus</name>
    <dbReference type="NCBI Taxonomy" id="2527994"/>
    <lineage>
        <taxon>Bacteria</taxon>
        <taxon>Pseudomonadati</taxon>
        <taxon>Planctomycetota</taxon>
        <taxon>Planctomycetia</taxon>
        <taxon>Planctomycetales</taxon>
        <taxon>Planctomycetaceae</taxon>
        <taxon>Thalassoglobus</taxon>
    </lineage>
</organism>
<dbReference type="KEGG" id="tpol:Mal48_21510"/>
<keyword evidence="2" id="KW-1185">Reference proteome</keyword>
<sequence length="168" mass="19292">MSRNISPKHFHVEKFRKERFSCGNSHFICVAVRIPISQTAVRKRVRFKHETERSVRARSGNSTTQTFWEICLENLNYVIASGFSAQYFEAVLPVFSAGNQPPCALASDETNLEFQTSTIKRNIPPRMQLIQIDQASRGERCLKKRGSTSQRACYQRASAWYLNDQSQL</sequence>
<evidence type="ECO:0000313" key="1">
    <source>
        <dbReference type="EMBL" id="QDT32903.1"/>
    </source>
</evidence>
<dbReference type="AlphaFoldDB" id="A0A517QMQ3"/>
<gene>
    <name evidence="1" type="ORF">Mal48_21510</name>
</gene>
<accession>A0A517QMQ3</accession>
<reference evidence="1 2" key="1">
    <citation type="submission" date="2019-02" db="EMBL/GenBank/DDBJ databases">
        <title>Deep-cultivation of Planctomycetes and their phenomic and genomic characterization uncovers novel biology.</title>
        <authorList>
            <person name="Wiegand S."/>
            <person name="Jogler M."/>
            <person name="Boedeker C."/>
            <person name="Pinto D."/>
            <person name="Vollmers J."/>
            <person name="Rivas-Marin E."/>
            <person name="Kohn T."/>
            <person name="Peeters S.H."/>
            <person name="Heuer A."/>
            <person name="Rast P."/>
            <person name="Oberbeckmann S."/>
            <person name="Bunk B."/>
            <person name="Jeske O."/>
            <person name="Meyerdierks A."/>
            <person name="Storesund J.E."/>
            <person name="Kallscheuer N."/>
            <person name="Luecker S."/>
            <person name="Lage O.M."/>
            <person name="Pohl T."/>
            <person name="Merkel B.J."/>
            <person name="Hornburger P."/>
            <person name="Mueller R.-W."/>
            <person name="Bruemmer F."/>
            <person name="Labrenz M."/>
            <person name="Spormann A.M."/>
            <person name="Op den Camp H."/>
            <person name="Overmann J."/>
            <person name="Amann R."/>
            <person name="Jetten M.S.M."/>
            <person name="Mascher T."/>
            <person name="Medema M.H."/>
            <person name="Devos D.P."/>
            <person name="Kaster A.-K."/>
            <person name="Ovreas L."/>
            <person name="Rohde M."/>
            <person name="Galperin M.Y."/>
            <person name="Jogler C."/>
        </authorList>
    </citation>
    <scope>NUCLEOTIDE SEQUENCE [LARGE SCALE GENOMIC DNA]</scope>
    <source>
        <strain evidence="1 2">Mal48</strain>
    </source>
</reference>
<name>A0A517QMQ3_9PLAN</name>